<dbReference type="STRING" id="454136.NIES2119_06965"/>
<organism evidence="2 3">
    <name type="scientific">[Phormidium ambiguum] IAM M-71</name>
    <dbReference type="NCBI Taxonomy" id="454136"/>
    <lineage>
        <taxon>Bacteria</taxon>
        <taxon>Bacillati</taxon>
        <taxon>Cyanobacteriota</taxon>
        <taxon>Cyanophyceae</taxon>
        <taxon>Oscillatoriophycideae</taxon>
        <taxon>Aerosakkonematales</taxon>
        <taxon>Aerosakkonemataceae</taxon>
        <taxon>Floridanema</taxon>
    </lineage>
</organism>
<dbReference type="InterPro" id="IPR001173">
    <property type="entry name" value="Glyco_trans_2-like"/>
</dbReference>
<dbReference type="RefSeq" id="WP_073592723.1">
    <property type="nucleotide sequence ID" value="NZ_MRCE01000005.1"/>
</dbReference>
<accession>A0A1U7IQ44</accession>
<reference evidence="2 3" key="1">
    <citation type="submission" date="2016-11" db="EMBL/GenBank/DDBJ databases">
        <title>Draft Genome Sequences of Nine Cyanobacterial Strains from Diverse Habitats.</title>
        <authorList>
            <person name="Zhu T."/>
            <person name="Hou S."/>
            <person name="Lu X."/>
            <person name="Hess W.R."/>
        </authorList>
    </citation>
    <scope>NUCLEOTIDE SEQUENCE [LARGE SCALE GENOMIC DNA]</scope>
    <source>
        <strain evidence="2 3">IAM M-71</strain>
    </source>
</reference>
<gene>
    <name evidence="2" type="ORF">NIES2119_06965</name>
</gene>
<evidence type="ECO:0000259" key="1">
    <source>
        <dbReference type="Pfam" id="PF00535"/>
    </source>
</evidence>
<sequence>MGSYPLVSICVPVYNAGEFITPLIECLQSNSYPNSEIIISDDASQDDSLKLLRSANLPNCRIFSHSRYGLVGNWNFCISQAQGKYVKFLFQDDAIAPNCITKMVELAEQDGDIGLVFCPRRLVFDRSIDANFIKGMQNLHQHWTQLESIQSGLTLLRDPNFLKPPYNKIGEPTNVLIRREVFHQLGLFDPMFKQLCDLEMWLRIMVDYKVGFIDEELATFHIHTEQTTNRNLNSDRVATLFEIYKVWLKIIFNKTYHSLPNNLRQNFRQELIKILLIKGAKSIILLRWYQAQRVKELLTEALLSKLELASDE</sequence>
<evidence type="ECO:0000313" key="2">
    <source>
        <dbReference type="EMBL" id="OKH39467.1"/>
    </source>
</evidence>
<comment type="caution">
    <text evidence="2">The sequence shown here is derived from an EMBL/GenBank/DDBJ whole genome shotgun (WGS) entry which is preliminary data.</text>
</comment>
<proteinExistence type="predicted"/>
<dbReference type="Gene3D" id="3.90.550.10">
    <property type="entry name" value="Spore Coat Polysaccharide Biosynthesis Protein SpsA, Chain A"/>
    <property type="match status" value="1"/>
</dbReference>
<dbReference type="GO" id="GO:0016758">
    <property type="term" value="F:hexosyltransferase activity"/>
    <property type="evidence" value="ECO:0007669"/>
    <property type="project" value="UniProtKB-ARBA"/>
</dbReference>
<name>A0A1U7IQ44_9CYAN</name>
<dbReference type="PANTHER" id="PTHR22916:SF3">
    <property type="entry name" value="UDP-GLCNAC:BETAGAL BETA-1,3-N-ACETYLGLUCOSAMINYLTRANSFERASE-LIKE PROTEIN 1"/>
    <property type="match status" value="1"/>
</dbReference>
<feature type="domain" description="Glycosyltransferase 2-like" evidence="1">
    <location>
        <begin position="8"/>
        <end position="182"/>
    </location>
</feature>
<dbReference type="OrthoDB" id="440232at2"/>
<dbReference type="PANTHER" id="PTHR22916">
    <property type="entry name" value="GLYCOSYLTRANSFERASE"/>
    <property type="match status" value="1"/>
</dbReference>
<dbReference type="InterPro" id="IPR029044">
    <property type="entry name" value="Nucleotide-diphossugar_trans"/>
</dbReference>
<dbReference type="AlphaFoldDB" id="A0A1U7IQ44"/>
<dbReference type="EMBL" id="MRCE01000005">
    <property type="protein sequence ID" value="OKH39467.1"/>
    <property type="molecule type" value="Genomic_DNA"/>
</dbReference>
<dbReference type="Pfam" id="PF00535">
    <property type="entry name" value="Glycos_transf_2"/>
    <property type="match status" value="1"/>
</dbReference>
<dbReference type="Proteomes" id="UP000185860">
    <property type="component" value="Unassembled WGS sequence"/>
</dbReference>
<evidence type="ECO:0000313" key="3">
    <source>
        <dbReference type="Proteomes" id="UP000185860"/>
    </source>
</evidence>
<protein>
    <recommendedName>
        <fullName evidence="1">Glycosyltransferase 2-like domain-containing protein</fullName>
    </recommendedName>
</protein>
<dbReference type="CDD" id="cd00761">
    <property type="entry name" value="Glyco_tranf_GTA_type"/>
    <property type="match status" value="1"/>
</dbReference>
<dbReference type="SUPFAM" id="SSF53448">
    <property type="entry name" value="Nucleotide-diphospho-sugar transferases"/>
    <property type="match status" value="1"/>
</dbReference>